<evidence type="ECO:0000256" key="6">
    <source>
        <dbReference type="ARBA" id="ARBA00023212"/>
    </source>
</evidence>
<keyword evidence="4" id="KW-0963">Cytoplasm</keyword>
<feature type="coiled-coil region" evidence="7">
    <location>
        <begin position="380"/>
        <end position="451"/>
    </location>
</feature>
<evidence type="ECO:0000259" key="8">
    <source>
        <dbReference type="Pfam" id="PF13868"/>
    </source>
</evidence>
<keyword evidence="5 7" id="KW-0175">Coiled coil</keyword>
<keyword evidence="6" id="KW-0206">Cytoskeleton</keyword>
<comment type="caution">
    <text evidence="9">The sequence shown here is derived from an EMBL/GenBank/DDBJ whole genome shotgun (WGS) entry which is preliminary data.</text>
</comment>
<dbReference type="InterPro" id="IPR043597">
    <property type="entry name" value="TPH_dom"/>
</dbReference>
<evidence type="ECO:0000256" key="3">
    <source>
        <dbReference type="ARBA" id="ARBA00017328"/>
    </source>
</evidence>
<feature type="coiled-coil region" evidence="7">
    <location>
        <begin position="282"/>
        <end position="352"/>
    </location>
</feature>
<keyword evidence="10" id="KW-1185">Reference proteome</keyword>
<evidence type="ECO:0000256" key="5">
    <source>
        <dbReference type="ARBA" id="ARBA00023054"/>
    </source>
</evidence>
<evidence type="ECO:0000256" key="2">
    <source>
        <dbReference type="ARBA" id="ARBA00010777"/>
    </source>
</evidence>
<evidence type="ECO:0000256" key="4">
    <source>
        <dbReference type="ARBA" id="ARBA00022490"/>
    </source>
</evidence>
<gene>
    <name evidence="9" type="ORF">BpHYR1_030025</name>
</gene>
<dbReference type="Pfam" id="PF13868">
    <property type="entry name" value="TPH"/>
    <property type="match status" value="1"/>
</dbReference>
<dbReference type="GO" id="GO:0045095">
    <property type="term" value="C:keratin filament"/>
    <property type="evidence" value="ECO:0007669"/>
    <property type="project" value="TreeGrafter"/>
</dbReference>
<sequence>MALPTLPSYIELKRVNFNQDQLRYKHNYQADQSEKWSNTIKFFQKANSDVKLHDCLTSDRTFNQSMVAYSRQLDESEETKKRKREIIQQRREKLKQLFANEEASLQIELKNLRLNGINNSKSLSSLKLKAEELKSAREKERQKLAEEKLYENWRQNNPELRELESQQLQKHVVNAWGGQIDEKQQAEQMEEDEKMEYLKYLEVERQKAEDRDLELRRLKLNREVELKEVLKQQMIELKQKEAESDVLNREEYELTQEHLRLMKINEQRLKLTEKNNRQDYGRQLLRQHKAKLRQKAKEIQEELEFDLKVLNLINESEDKEARLQSARKLQAKADAEHMIQVLNQQLRLEKEKEAELDAMFQDEAQKEWDKKNLEWKKESMAREALMKQVLEERQRQLEDKFSVLNEKKIESLKKREDLLRDMEKTQELVKREKEKHEREKIERRLDLERQMSSRKDQYVQENIVEDVNTHEQEQISAELYQKFLDQEKAKKLETKFEPKSFGRKKIPWT</sequence>
<dbReference type="PANTHER" id="PTHR31183">
    <property type="entry name" value="TRICHOPLEIN KERATIN FILAMENT-BINDING PROTEIN FAMILY MEMBER"/>
    <property type="match status" value="1"/>
</dbReference>
<dbReference type="Proteomes" id="UP000276133">
    <property type="component" value="Unassembled WGS sequence"/>
</dbReference>
<dbReference type="EMBL" id="REGN01002117">
    <property type="protein sequence ID" value="RNA30187.1"/>
    <property type="molecule type" value="Genomic_DNA"/>
</dbReference>
<protein>
    <recommendedName>
        <fullName evidence="3">Trichoplein keratin filament-binding protein</fullName>
    </recommendedName>
</protein>
<feature type="domain" description="Trichohyalin-plectin-homology" evidence="8">
    <location>
        <begin position="153"/>
        <end position="494"/>
    </location>
</feature>
<organism evidence="9 10">
    <name type="scientific">Brachionus plicatilis</name>
    <name type="common">Marine rotifer</name>
    <name type="synonym">Brachionus muelleri</name>
    <dbReference type="NCBI Taxonomy" id="10195"/>
    <lineage>
        <taxon>Eukaryota</taxon>
        <taxon>Metazoa</taxon>
        <taxon>Spiralia</taxon>
        <taxon>Gnathifera</taxon>
        <taxon>Rotifera</taxon>
        <taxon>Eurotatoria</taxon>
        <taxon>Monogononta</taxon>
        <taxon>Pseudotrocha</taxon>
        <taxon>Ploima</taxon>
        <taxon>Brachionidae</taxon>
        <taxon>Brachionus</taxon>
    </lineage>
</organism>
<evidence type="ECO:0000313" key="9">
    <source>
        <dbReference type="EMBL" id="RNA30187.1"/>
    </source>
</evidence>
<evidence type="ECO:0000256" key="1">
    <source>
        <dbReference type="ARBA" id="ARBA00004300"/>
    </source>
</evidence>
<feature type="coiled-coil region" evidence="7">
    <location>
        <begin position="203"/>
        <end position="257"/>
    </location>
</feature>
<dbReference type="AlphaFoldDB" id="A0A3M7S3K3"/>
<evidence type="ECO:0000256" key="7">
    <source>
        <dbReference type="SAM" id="Coils"/>
    </source>
</evidence>
<name>A0A3M7S3K3_BRAPC</name>
<reference evidence="9 10" key="1">
    <citation type="journal article" date="2018" name="Sci. Rep.">
        <title>Genomic signatures of local adaptation to the degree of environmental predictability in rotifers.</title>
        <authorList>
            <person name="Franch-Gras L."/>
            <person name="Hahn C."/>
            <person name="Garcia-Roger E.M."/>
            <person name="Carmona M.J."/>
            <person name="Serra M."/>
            <person name="Gomez A."/>
        </authorList>
    </citation>
    <scope>NUCLEOTIDE SEQUENCE [LARGE SCALE GENOMIC DNA]</scope>
    <source>
        <strain evidence="9">HYR1</strain>
    </source>
</reference>
<dbReference type="InterPro" id="IPR043596">
    <property type="entry name" value="CFAP53/TCHP"/>
</dbReference>
<dbReference type="PANTHER" id="PTHR31183:SF2">
    <property type="entry name" value="TRICHOPLEIN KERATIN FILAMENT-BINDING PROTEIN"/>
    <property type="match status" value="1"/>
</dbReference>
<proteinExistence type="inferred from homology"/>
<evidence type="ECO:0000313" key="10">
    <source>
        <dbReference type="Proteomes" id="UP000276133"/>
    </source>
</evidence>
<dbReference type="STRING" id="10195.A0A3M7S3K3"/>
<comment type="similarity">
    <text evidence="2">Belongs to the TCHP family.</text>
</comment>
<feature type="coiled-coil region" evidence="7">
    <location>
        <begin position="123"/>
        <end position="156"/>
    </location>
</feature>
<dbReference type="GO" id="GO:0006915">
    <property type="term" value="P:apoptotic process"/>
    <property type="evidence" value="ECO:0007669"/>
    <property type="project" value="TreeGrafter"/>
</dbReference>
<dbReference type="GO" id="GO:0005813">
    <property type="term" value="C:centrosome"/>
    <property type="evidence" value="ECO:0007669"/>
    <property type="project" value="UniProtKB-SubCell"/>
</dbReference>
<accession>A0A3M7S3K3</accession>
<comment type="subcellular location">
    <subcellularLocation>
        <location evidence="1">Cytoplasm</location>
        <location evidence="1">Cytoskeleton</location>
        <location evidence="1">Microtubule organizing center</location>
        <location evidence="1">Centrosome</location>
    </subcellularLocation>
</comment>
<keyword evidence="9" id="KW-0416">Keratin</keyword>
<dbReference type="OrthoDB" id="6431598at2759"/>